<accession>A0A0D2PHV7</accession>
<dbReference type="Proteomes" id="UP000032304">
    <property type="component" value="Chromosome 7"/>
</dbReference>
<reference evidence="1 2" key="1">
    <citation type="journal article" date="2012" name="Nature">
        <title>Repeated polyploidization of Gossypium genomes and the evolution of spinnable cotton fibres.</title>
        <authorList>
            <person name="Paterson A.H."/>
            <person name="Wendel J.F."/>
            <person name="Gundlach H."/>
            <person name="Guo H."/>
            <person name="Jenkins J."/>
            <person name="Jin D."/>
            <person name="Llewellyn D."/>
            <person name="Showmaker K.C."/>
            <person name="Shu S."/>
            <person name="Udall J."/>
            <person name="Yoo M.J."/>
            <person name="Byers R."/>
            <person name="Chen W."/>
            <person name="Doron-Faigenboim A."/>
            <person name="Duke M.V."/>
            <person name="Gong L."/>
            <person name="Grimwood J."/>
            <person name="Grover C."/>
            <person name="Grupp K."/>
            <person name="Hu G."/>
            <person name="Lee T.H."/>
            <person name="Li J."/>
            <person name="Lin L."/>
            <person name="Liu T."/>
            <person name="Marler B.S."/>
            <person name="Page J.T."/>
            <person name="Roberts A.W."/>
            <person name="Romanel E."/>
            <person name="Sanders W.S."/>
            <person name="Szadkowski E."/>
            <person name="Tan X."/>
            <person name="Tang H."/>
            <person name="Xu C."/>
            <person name="Wang J."/>
            <person name="Wang Z."/>
            <person name="Zhang D."/>
            <person name="Zhang L."/>
            <person name="Ashrafi H."/>
            <person name="Bedon F."/>
            <person name="Bowers J.E."/>
            <person name="Brubaker C.L."/>
            <person name="Chee P.W."/>
            <person name="Das S."/>
            <person name="Gingle A.R."/>
            <person name="Haigler C.H."/>
            <person name="Harker D."/>
            <person name="Hoffmann L.V."/>
            <person name="Hovav R."/>
            <person name="Jones D.C."/>
            <person name="Lemke C."/>
            <person name="Mansoor S."/>
            <person name="ur Rahman M."/>
            <person name="Rainville L.N."/>
            <person name="Rambani A."/>
            <person name="Reddy U.K."/>
            <person name="Rong J.K."/>
            <person name="Saranga Y."/>
            <person name="Scheffler B.E."/>
            <person name="Scheffler J.A."/>
            <person name="Stelly D.M."/>
            <person name="Triplett B.A."/>
            <person name="Van Deynze A."/>
            <person name="Vaslin M.F."/>
            <person name="Waghmare V.N."/>
            <person name="Walford S.A."/>
            <person name="Wright R.J."/>
            <person name="Zaki E.A."/>
            <person name="Zhang T."/>
            <person name="Dennis E.S."/>
            <person name="Mayer K.F."/>
            <person name="Peterson D.G."/>
            <person name="Rokhsar D.S."/>
            <person name="Wang X."/>
            <person name="Schmutz J."/>
        </authorList>
    </citation>
    <scope>NUCLEOTIDE SEQUENCE [LARGE SCALE GENOMIC DNA]</scope>
</reference>
<sequence length="85" mass="9319">MMDLESPSIITSVKPNSIPVSTTSKQARASISNVVPTTVCKRDLETRTSPFAFRTTIPEADLKPWQLNEASKLILIICSSVPIFV</sequence>
<dbReference type="EMBL" id="CM001746">
    <property type="protein sequence ID" value="KJB45592.1"/>
    <property type="molecule type" value="Genomic_DNA"/>
</dbReference>
<evidence type="ECO:0000313" key="1">
    <source>
        <dbReference type="EMBL" id="KJB45592.1"/>
    </source>
</evidence>
<proteinExistence type="predicted"/>
<dbReference type="Gramene" id="KJB45592">
    <property type="protein sequence ID" value="KJB45592"/>
    <property type="gene ID" value="B456_007G314300"/>
</dbReference>
<protein>
    <submittedName>
        <fullName evidence="1">Uncharacterized protein</fullName>
    </submittedName>
</protein>
<organism evidence="1 2">
    <name type="scientific">Gossypium raimondii</name>
    <name type="common">Peruvian cotton</name>
    <name type="synonym">Gossypium klotzschianum subsp. raimondii</name>
    <dbReference type="NCBI Taxonomy" id="29730"/>
    <lineage>
        <taxon>Eukaryota</taxon>
        <taxon>Viridiplantae</taxon>
        <taxon>Streptophyta</taxon>
        <taxon>Embryophyta</taxon>
        <taxon>Tracheophyta</taxon>
        <taxon>Spermatophyta</taxon>
        <taxon>Magnoliopsida</taxon>
        <taxon>eudicotyledons</taxon>
        <taxon>Gunneridae</taxon>
        <taxon>Pentapetalae</taxon>
        <taxon>rosids</taxon>
        <taxon>malvids</taxon>
        <taxon>Malvales</taxon>
        <taxon>Malvaceae</taxon>
        <taxon>Malvoideae</taxon>
        <taxon>Gossypium</taxon>
    </lineage>
</organism>
<gene>
    <name evidence="1" type="ORF">B456_007G314300</name>
</gene>
<evidence type="ECO:0000313" key="2">
    <source>
        <dbReference type="Proteomes" id="UP000032304"/>
    </source>
</evidence>
<name>A0A0D2PHV7_GOSRA</name>
<dbReference type="AlphaFoldDB" id="A0A0D2PHV7"/>
<keyword evidence="2" id="KW-1185">Reference proteome</keyword>
<dbReference type="OMA" id="WQLNEAS"/>